<gene>
    <name evidence="2" type="ORF">GCM10007977_098260</name>
</gene>
<dbReference type="SUPFAM" id="SSF159888">
    <property type="entry name" value="YdhG-like"/>
    <property type="match status" value="1"/>
</dbReference>
<dbReference type="Proteomes" id="UP000642070">
    <property type="component" value="Unassembled WGS sequence"/>
</dbReference>
<dbReference type="EMBL" id="BMPI01000085">
    <property type="protein sequence ID" value="GGM81208.1"/>
    <property type="molecule type" value="Genomic_DNA"/>
</dbReference>
<name>A0A917UF24_9ACTN</name>
<dbReference type="Gene3D" id="3.90.1150.200">
    <property type="match status" value="1"/>
</dbReference>
<dbReference type="AlphaFoldDB" id="A0A917UF24"/>
<dbReference type="RefSeq" id="WP_190256986.1">
    <property type="nucleotide sequence ID" value="NZ_BMPI01000085.1"/>
</dbReference>
<feature type="region of interest" description="Disordered" evidence="1">
    <location>
        <begin position="1"/>
        <end position="28"/>
    </location>
</feature>
<keyword evidence="3" id="KW-1185">Reference proteome</keyword>
<evidence type="ECO:0008006" key="4">
    <source>
        <dbReference type="Google" id="ProtNLM"/>
    </source>
</evidence>
<protein>
    <recommendedName>
        <fullName evidence="4">YdhG-like domain-containing protein</fullName>
    </recommendedName>
</protein>
<proteinExistence type="predicted"/>
<evidence type="ECO:0000256" key="1">
    <source>
        <dbReference type="SAM" id="MobiDB-lite"/>
    </source>
</evidence>
<evidence type="ECO:0000313" key="2">
    <source>
        <dbReference type="EMBL" id="GGM81208.1"/>
    </source>
</evidence>
<organism evidence="2 3">
    <name type="scientific">Dactylosporangium sucinum</name>
    <dbReference type="NCBI Taxonomy" id="1424081"/>
    <lineage>
        <taxon>Bacteria</taxon>
        <taxon>Bacillati</taxon>
        <taxon>Actinomycetota</taxon>
        <taxon>Actinomycetes</taxon>
        <taxon>Micromonosporales</taxon>
        <taxon>Micromonosporaceae</taxon>
        <taxon>Dactylosporangium</taxon>
    </lineage>
</organism>
<accession>A0A917UF24</accession>
<evidence type="ECO:0000313" key="3">
    <source>
        <dbReference type="Proteomes" id="UP000642070"/>
    </source>
</evidence>
<comment type="caution">
    <text evidence="2">The sequence shown here is derived from an EMBL/GenBank/DDBJ whole genome shotgun (WGS) entry which is preliminary data.</text>
</comment>
<sequence length="137" mass="14957">MSSVFSAEERAAMKEHAQELRKPRKGKADAEADVLAKIAQMRDDDRILGERIHAIVKAGAPDLAPKLWYGMPAYARDGKIVCFFQSAQKFNARYATLGFSDQANLDDGAMWPSAFALKSLTAADEARIAALVKQAAN</sequence>
<feature type="compositionally biased region" description="Basic and acidic residues" evidence="1">
    <location>
        <begin position="7"/>
        <end position="28"/>
    </location>
</feature>
<reference evidence="2" key="2">
    <citation type="submission" date="2020-09" db="EMBL/GenBank/DDBJ databases">
        <authorList>
            <person name="Sun Q."/>
            <person name="Ohkuma M."/>
        </authorList>
    </citation>
    <scope>NUCLEOTIDE SEQUENCE</scope>
    <source>
        <strain evidence="2">JCM 19831</strain>
    </source>
</reference>
<reference evidence="2" key="1">
    <citation type="journal article" date="2014" name="Int. J. Syst. Evol. Microbiol.">
        <title>Complete genome sequence of Corynebacterium casei LMG S-19264T (=DSM 44701T), isolated from a smear-ripened cheese.</title>
        <authorList>
            <consortium name="US DOE Joint Genome Institute (JGI-PGF)"/>
            <person name="Walter F."/>
            <person name="Albersmeier A."/>
            <person name="Kalinowski J."/>
            <person name="Ruckert C."/>
        </authorList>
    </citation>
    <scope>NUCLEOTIDE SEQUENCE</scope>
    <source>
        <strain evidence="2">JCM 19831</strain>
    </source>
</reference>